<dbReference type="PANTHER" id="PTHR31760">
    <property type="entry name" value="S-ADENOSYL-L-METHIONINE-DEPENDENT METHYLTRANSFERASES SUPERFAMILY PROTEIN"/>
    <property type="match status" value="1"/>
</dbReference>
<keyword evidence="3 4" id="KW-0808">Transferase</keyword>
<accession>A0A160TN96</accession>
<dbReference type="SUPFAM" id="SSF53335">
    <property type="entry name" value="S-adenosyl-L-methionine-dependent methyltransferases"/>
    <property type="match status" value="1"/>
</dbReference>
<dbReference type="GO" id="GO:0005829">
    <property type="term" value="C:cytosol"/>
    <property type="evidence" value="ECO:0007669"/>
    <property type="project" value="TreeGrafter"/>
</dbReference>
<protein>
    <submittedName>
        <fullName evidence="4">rRNA small subunit 7-methylguanosine (M7G) methyltransferase GidB</fullName>
    </submittedName>
</protein>
<dbReference type="AlphaFoldDB" id="A0A160TN96"/>
<gene>
    <name evidence="4" type="ORF">MGWOODY_Smn592</name>
</gene>
<reference evidence="4" key="1">
    <citation type="submission" date="2015-10" db="EMBL/GenBank/DDBJ databases">
        <authorList>
            <person name="Gilbert D.G."/>
        </authorList>
    </citation>
    <scope>NUCLEOTIDE SEQUENCE</scope>
</reference>
<dbReference type="PANTHER" id="PTHR31760:SF0">
    <property type="entry name" value="S-ADENOSYL-L-METHIONINE-DEPENDENT METHYLTRANSFERASES SUPERFAMILY PROTEIN"/>
    <property type="match status" value="1"/>
</dbReference>
<evidence type="ECO:0000256" key="2">
    <source>
        <dbReference type="ARBA" id="ARBA00022552"/>
    </source>
</evidence>
<dbReference type="InterPro" id="IPR029063">
    <property type="entry name" value="SAM-dependent_MTases_sf"/>
</dbReference>
<organism evidence="4">
    <name type="scientific">hydrothermal vent metagenome</name>
    <dbReference type="NCBI Taxonomy" id="652676"/>
    <lineage>
        <taxon>unclassified sequences</taxon>
        <taxon>metagenomes</taxon>
        <taxon>ecological metagenomes</taxon>
    </lineage>
</organism>
<proteinExistence type="inferred from homology"/>
<dbReference type="GO" id="GO:0070043">
    <property type="term" value="F:rRNA (guanine-N7-)-methyltransferase activity"/>
    <property type="evidence" value="ECO:0007669"/>
    <property type="project" value="TreeGrafter"/>
</dbReference>
<keyword evidence="2" id="KW-0698">rRNA processing</keyword>
<keyword evidence="1" id="KW-0963">Cytoplasm</keyword>
<dbReference type="EMBL" id="CZQE01000358">
    <property type="protein sequence ID" value="CUS46323.1"/>
    <property type="molecule type" value="Genomic_DNA"/>
</dbReference>
<keyword evidence="4" id="KW-0489">Methyltransferase</keyword>
<sequence>MTEDDARGWIRERFGAKGEGRMAEFARLLIDESARQNLIAPSTLESIWSRHIVDSAQLIGLAAGNEGDWLDIGSGAGFPGLVVAALTERRTVLVEPRKRRVEFLQAAAETLGIASRVSVIAGKVESVSEPVAVISARAVAQLNALLASAVQCSRRKTLWILPKGRTAREEVAVAEQTWHGVFHVEQSITDPESLIVLAKGVSRR</sequence>
<dbReference type="HAMAP" id="MF_00074">
    <property type="entry name" value="16SrRNA_methyltr_G"/>
    <property type="match status" value="1"/>
</dbReference>
<evidence type="ECO:0000313" key="4">
    <source>
        <dbReference type="EMBL" id="CUS46323.1"/>
    </source>
</evidence>
<dbReference type="NCBIfam" id="TIGR00138">
    <property type="entry name" value="rsmG_gidB"/>
    <property type="match status" value="1"/>
</dbReference>
<evidence type="ECO:0000256" key="3">
    <source>
        <dbReference type="ARBA" id="ARBA00022679"/>
    </source>
</evidence>
<name>A0A160TN96_9ZZZZ</name>
<dbReference type="Gene3D" id="3.40.50.150">
    <property type="entry name" value="Vaccinia Virus protein VP39"/>
    <property type="match status" value="1"/>
</dbReference>
<evidence type="ECO:0000256" key="1">
    <source>
        <dbReference type="ARBA" id="ARBA00022490"/>
    </source>
</evidence>
<dbReference type="Pfam" id="PF02527">
    <property type="entry name" value="GidB"/>
    <property type="match status" value="1"/>
</dbReference>
<dbReference type="InterPro" id="IPR003682">
    <property type="entry name" value="rRNA_ssu_MeTfrase_G"/>
</dbReference>